<dbReference type="GO" id="GO:0006352">
    <property type="term" value="P:DNA-templated transcription initiation"/>
    <property type="evidence" value="ECO:0007669"/>
    <property type="project" value="InterPro"/>
</dbReference>
<proteinExistence type="inferred from homology"/>
<evidence type="ECO:0000256" key="4">
    <source>
        <dbReference type="ARBA" id="ARBA00023125"/>
    </source>
</evidence>
<dbReference type="InterPro" id="IPR014325">
    <property type="entry name" value="RNA_pol_sigma-E_actinobac"/>
</dbReference>
<dbReference type="InterPro" id="IPR007627">
    <property type="entry name" value="RNA_pol_sigma70_r2"/>
</dbReference>
<gene>
    <name evidence="8" type="primary">rpoE_16</name>
    <name evidence="8" type="ORF">NUM_45950</name>
</gene>
<dbReference type="GO" id="GO:0003677">
    <property type="term" value="F:DNA binding"/>
    <property type="evidence" value="ECO:0007669"/>
    <property type="project" value="UniProtKB-KW"/>
</dbReference>
<evidence type="ECO:0000256" key="3">
    <source>
        <dbReference type="ARBA" id="ARBA00023082"/>
    </source>
</evidence>
<dbReference type="GO" id="GO:0000428">
    <property type="term" value="C:DNA-directed RNA polymerase complex"/>
    <property type="evidence" value="ECO:0007669"/>
    <property type="project" value="UniProtKB-KW"/>
</dbReference>
<keyword evidence="4" id="KW-0238">DNA-binding</keyword>
<evidence type="ECO:0000313" key="8">
    <source>
        <dbReference type="EMBL" id="GIL29341.1"/>
    </source>
</evidence>
<dbReference type="InterPro" id="IPR014284">
    <property type="entry name" value="RNA_pol_sigma-70_dom"/>
</dbReference>
<evidence type="ECO:0000259" key="6">
    <source>
        <dbReference type="Pfam" id="PF04542"/>
    </source>
</evidence>
<comment type="caution">
    <text evidence="8">The sequence shown here is derived from an EMBL/GenBank/DDBJ whole genome shotgun (WGS) entry which is preliminary data.</text>
</comment>
<dbReference type="Pfam" id="PF08281">
    <property type="entry name" value="Sigma70_r4_2"/>
    <property type="match status" value="1"/>
</dbReference>
<dbReference type="InterPro" id="IPR039425">
    <property type="entry name" value="RNA_pol_sigma-70-like"/>
</dbReference>
<accession>A0A8J4ADL8</accession>
<feature type="domain" description="RNA polymerase sigma-70 region 2" evidence="6">
    <location>
        <begin position="15"/>
        <end position="80"/>
    </location>
</feature>
<dbReference type="AlphaFoldDB" id="A0A8J4ADL8"/>
<feature type="domain" description="RNA polymerase sigma factor 70 region 4 type 2" evidence="7">
    <location>
        <begin position="105"/>
        <end position="155"/>
    </location>
</feature>
<evidence type="ECO:0000256" key="1">
    <source>
        <dbReference type="ARBA" id="ARBA00010641"/>
    </source>
</evidence>
<dbReference type="NCBIfam" id="TIGR02937">
    <property type="entry name" value="sigma70-ECF"/>
    <property type="match status" value="1"/>
</dbReference>
<evidence type="ECO:0000259" key="7">
    <source>
        <dbReference type="Pfam" id="PF08281"/>
    </source>
</evidence>
<sequence>MGDRERDRAEFSAFVQRRQHRLLRAAYLIVGDERLAEDLLQNALIKLADRWSRVRDGNPEAYLRTILYRDAVSWWRRHRRERLVAAPPEPPADADPADRVTLQLLFARALAALTPKQRAVLALRYFEDRSEREAAEILGVSVGTVKSQTNAALRRIVELSPDLAEAVGHA</sequence>
<dbReference type="NCBIfam" id="TIGR02983">
    <property type="entry name" value="SigE-fam_strep"/>
    <property type="match status" value="1"/>
</dbReference>
<dbReference type="Gene3D" id="1.10.10.10">
    <property type="entry name" value="Winged helix-like DNA-binding domain superfamily/Winged helix DNA-binding domain"/>
    <property type="match status" value="1"/>
</dbReference>
<dbReference type="Pfam" id="PF04542">
    <property type="entry name" value="Sigma70_r2"/>
    <property type="match status" value="1"/>
</dbReference>
<comment type="similarity">
    <text evidence="1">Belongs to the sigma-70 factor family. ECF subfamily.</text>
</comment>
<dbReference type="GO" id="GO:0016987">
    <property type="term" value="F:sigma factor activity"/>
    <property type="evidence" value="ECO:0007669"/>
    <property type="project" value="UniProtKB-KW"/>
</dbReference>
<dbReference type="Gene3D" id="1.10.1740.10">
    <property type="match status" value="1"/>
</dbReference>
<dbReference type="SUPFAM" id="SSF88946">
    <property type="entry name" value="Sigma2 domain of RNA polymerase sigma factors"/>
    <property type="match status" value="1"/>
</dbReference>
<keyword evidence="3" id="KW-0731">Sigma factor</keyword>
<protein>
    <submittedName>
        <fullName evidence="8">DNA-directed RNA polymerase sigma-70 factor</fullName>
    </submittedName>
</protein>
<evidence type="ECO:0000256" key="5">
    <source>
        <dbReference type="ARBA" id="ARBA00023163"/>
    </source>
</evidence>
<dbReference type="InterPro" id="IPR013324">
    <property type="entry name" value="RNA_pol_sigma_r3/r4-like"/>
</dbReference>
<dbReference type="InterPro" id="IPR013325">
    <property type="entry name" value="RNA_pol_sigma_r2"/>
</dbReference>
<keyword evidence="9" id="KW-1185">Reference proteome</keyword>
<dbReference type="InterPro" id="IPR013249">
    <property type="entry name" value="RNA_pol_sigma70_r4_t2"/>
</dbReference>
<evidence type="ECO:0000256" key="2">
    <source>
        <dbReference type="ARBA" id="ARBA00023015"/>
    </source>
</evidence>
<name>A0A8J4ADL8_9ACTN</name>
<organism evidence="8 9">
    <name type="scientific">Actinocatenispora comari</name>
    <dbReference type="NCBI Taxonomy" id="2807577"/>
    <lineage>
        <taxon>Bacteria</taxon>
        <taxon>Bacillati</taxon>
        <taxon>Actinomycetota</taxon>
        <taxon>Actinomycetes</taxon>
        <taxon>Micromonosporales</taxon>
        <taxon>Micromonosporaceae</taxon>
        <taxon>Actinocatenispora</taxon>
    </lineage>
</organism>
<dbReference type="SUPFAM" id="SSF88659">
    <property type="entry name" value="Sigma3 and sigma4 domains of RNA polymerase sigma factors"/>
    <property type="match status" value="1"/>
</dbReference>
<dbReference type="InterPro" id="IPR036388">
    <property type="entry name" value="WH-like_DNA-bd_sf"/>
</dbReference>
<keyword evidence="2" id="KW-0805">Transcription regulation</keyword>
<dbReference type="PANTHER" id="PTHR43133">
    <property type="entry name" value="RNA POLYMERASE ECF-TYPE SIGMA FACTO"/>
    <property type="match status" value="1"/>
</dbReference>
<keyword evidence="8" id="KW-0240">DNA-directed RNA polymerase</keyword>
<dbReference type="Proteomes" id="UP000614996">
    <property type="component" value="Unassembled WGS sequence"/>
</dbReference>
<evidence type="ECO:0000313" key="9">
    <source>
        <dbReference type="Proteomes" id="UP000614996"/>
    </source>
</evidence>
<reference evidence="9" key="1">
    <citation type="journal article" date="2021" name="Int. J. Syst. Evol. Microbiol.">
        <title>Actinocatenispora comari sp. nov., an endophytic actinomycete isolated from aerial parts of Comarum salesowianum.</title>
        <authorList>
            <person name="Oyunbileg N."/>
            <person name="Iizaka Y."/>
            <person name="Hamada M."/>
            <person name="Davaapurev B.O."/>
            <person name="Fukumoto A."/>
            <person name="Tsetseg B."/>
            <person name="Kato F."/>
            <person name="Tamura T."/>
            <person name="Batkhuu J."/>
            <person name="Anzai Y."/>
        </authorList>
    </citation>
    <scope>NUCLEOTIDE SEQUENCE [LARGE SCALE GENOMIC DNA]</scope>
    <source>
        <strain evidence="9">NUM-2625</strain>
    </source>
</reference>
<dbReference type="PANTHER" id="PTHR43133:SF50">
    <property type="entry name" value="ECF RNA POLYMERASE SIGMA FACTOR SIGM"/>
    <property type="match status" value="1"/>
</dbReference>
<keyword evidence="5" id="KW-0804">Transcription</keyword>
<dbReference type="EMBL" id="BOPO01000090">
    <property type="protein sequence ID" value="GIL29341.1"/>
    <property type="molecule type" value="Genomic_DNA"/>
</dbReference>